<name>A0A0A8Z5U4_ARUDO</name>
<accession>A0A0A8Z5U4</accession>
<protein>
    <submittedName>
        <fullName evidence="1">Uncharacterized protein</fullName>
    </submittedName>
</protein>
<dbReference type="EMBL" id="GBRH01264842">
    <property type="protein sequence ID" value="JAD33053.1"/>
    <property type="molecule type" value="Transcribed_RNA"/>
</dbReference>
<evidence type="ECO:0000313" key="1">
    <source>
        <dbReference type="EMBL" id="JAD33053.1"/>
    </source>
</evidence>
<organism evidence="1">
    <name type="scientific">Arundo donax</name>
    <name type="common">Giant reed</name>
    <name type="synonym">Donax arundinaceus</name>
    <dbReference type="NCBI Taxonomy" id="35708"/>
    <lineage>
        <taxon>Eukaryota</taxon>
        <taxon>Viridiplantae</taxon>
        <taxon>Streptophyta</taxon>
        <taxon>Embryophyta</taxon>
        <taxon>Tracheophyta</taxon>
        <taxon>Spermatophyta</taxon>
        <taxon>Magnoliopsida</taxon>
        <taxon>Liliopsida</taxon>
        <taxon>Poales</taxon>
        <taxon>Poaceae</taxon>
        <taxon>PACMAD clade</taxon>
        <taxon>Arundinoideae</taxon>
        <taxon>Arundineae</taxon>
        <taxon>Arundo</taxon>
    </lineage>
</organism>
<dbReference type="AlphaFoldDB" id="A0A0A8Z5U4"/>
<sequence length="43" mass="4736">MLKIDCGTGPDKLLMDRVSLSREGMLLRLSGMLPPKLFTASDK</sequence>
<reference evidence="1" key="2">
    <citation type="journal article" date="2015" name="Data Brief">
        <title>Shoot transcriptome of the giant reed, Arundo donax.</title>
        <authorList>
            <person name="Barrero R.A."/>
            <person name="Guerrero F.D."/>
            <person name="Moolhuijzen P."/>
            <person name="Goolsby J.A."/>
            <person name="Tidwell J."/>
            <person name="Bellgard S.E."/>
            <person name="Bellgard M.I."/>
        </authorList>
    </citation>
    <scope>NUCLEOTIDE SEQUENCE</scope>
    <source>
        <tissue evidence="1">Shoot tissue taken approximately 20 cm above the soil surface</tissue>
    </source>
</reference>
<reference evidence="1" key="1">
    <citation type="submission" date="2014-09" db="EMBL/GenBank/DDBJ databases">
        <authorList>
            <person name="Magalhaes I.L.F."/>
            <person name="Oliveira U."/>
            <person name="Santos F.R."/>
            <person name="Vidigal T.H.D.A."/>
            <person name="Brescovit A.D."/>
            <person name="Santos A.J."/>
        </authorList>
    </citation>
    <scope>NUCLEOTIDE SEQUENCE</scope>
    <source>
        <tissue evidence="1">Shoot tissue taken approximately 20 cm above the soil surface</tissue>
    </source>
</reference>
<proteinExistence type="predicted"/>